<dbReference type="Proteomes" id="UP000282211">
    <property type="component" value="Unassembled WGS sequence"/>
</dbReference>
<dbReference type="EMBL" id="RBII01000002">
    <property type="protein sequence ID" value="RKQ69810.1"/>
    <property type="molecule type" value="Genomic_DNA"/>
</dbReference>
<feature type="domain" description="Peptidase S24/S26A/S26B/S26C" evidence="5">
    <location>
        <begin position="85"/>
        <end position="204"/>
    </location>
</feature>
<dbReference type="OrthoDB" id="9792157at2"/>
<evidence type="ECO:0000256" key="4">
    <source>
        <dbReference type="SAM" id="MobiDB-lite"/>
    </source>
</evidence>
<evidence type="ECO:0000313" key="6">
    <source>
        <dbReference type="EMBL" id="RKQ69810.1"/>
    </source>
</evidence>
<evidence type="ECO:0000256" key="1">
    <source>
        <dbReference type="ARBA" id="ARBA00023015"/>
    </source>
</evidence>
<dbReference type="GO" id="GO:0003677">
    <property type="term" value="F:DNA binding"/>
    <property type="evidence" value="ECO:0007669"/>
    <property type="project" value="UniProtKB-KW"/>
</dbReference>
<keyword evidence="3" id="KW-0804">Transcription</keyword>
<evidence type="ECO:0000256" key="3">
    <source>
        <dbReference type="ARBA" id="ARBA00023163"/>
    </source>
</evidence>
<keyword evidence="1" id="KW-0805">Transcription regulation</keyword>
<evidence type="ECO:0000259" key="5">
    <source>
        <dbReference type="Pfam" id="PF00717"/>
    </source>
</evidence>
<gene>
    <name evidence="6" type="ORF">DES40_2619</name>
</gene>
<dbReference type="InParanoid" id="A0A420WFN6"/>
<keyword evidence="7" id="KW-1185">Reference proteome</keyword>
<evidence type="ECO:0000256" key="2">
    <source>
        <dbReference type="ARBA" id="ARBA00023125"/>
    </source>
</evidence>
<dbReference type="SUPFAM" id="SSF51306">
    <property type="entry name" value="LexA/Signal peptidase"/>
    <property type="match status" value="1"/>
</dbReference>
<dbReference type="InterPro" id="IPR039418">
    <property type="entry name" value="LexA-like"/>
</dbReference>
<evidence type="ECO:0000313" key="7">
    <source>
        <dbReference type="Proteomes" id="UP000282211"/>
    </source>
</evidence>
<organism evidence="6 7">
    <name type="scientific">Litorimonas taeanensis</name>
    <dbReference type="NCBI Taxonomy" id="568099"/>
    <lineage>
        <taxon>Bacteria</taxon>
        <taxon>Pseudomonadati</taxon>
        <taxon>Pseudomonadota</taxon>
        <taxon>Alphaproteobacteria</taxon>
        <taxon>Maricaulales</taxon>
        <taxon>Robiginitomaculaceae</taxon>
    </lineage>
</organism>
<name>A0A420WFN6_9PROT</name>
<reference evidence="6 7" key="1">
    <citation type="submission" date="2018-10" db="EMBL/GenBank/DDBJ databases">
        <title>Genomic Encyclopedia of Type Strains, Phase IV (KMG-IV): sequencing the most valuable type-strain genomes for metagenomic binning, comparative biology and taxonomic classification.</title>
        <authorList>
            <person name="Goeker M."/>
        </authorList>
    </citation>
    <scope>NUCLEOTIDE SEQUENCE [LARGE SCALE GENOMIC DNA]</scope>
    <source>
        <strain evidence="6 7">DSM 22008</strain>
    </source>
</reference>
<comment type="caution">
    <text evidence="6">The sequence shown here is derived from an EMBL/GenBank/DDBJ whole genome shotgun (WGS) entry which is preliminary data.</text>
</comment>
<accession>A0A420WFN6</accession>
<dbReference type="Pfam" id="PF00717">
    <property type="entry name" value="Peptidase_S24"/>
    <property type="match status" value="1"/>
</dbReference>
<protein>
    <submittedName>
        <fullName evidence="6">Phage repressor protein C with HTH and peptisase S24 domain</fullName>
    </submittedName>
</protein>
<keyword evidence="2" id="KW-0238">DNA-binding</keyword>
<dbReference type="PANTHER" id="PTHR40661">
    <property type="match status" value="1"/>
</dbReference>
<dbReference type="PANTHER" id="PTHR40661:SF3">
    <property type="entry name" value="FELS-1 PROPHAGE TRANSCRIPTIONAL REGULATOR"/>
    <property type="match status" value="1"/>
</dbReference>
<dbReference type="InterPro" id="IPR015927">
    <property type="entry name" value="Peptidase_S24_S26A/B/C"/>
</dbReference>
<dbReference type="AlphaFoldDB" id="A0A420WFN6"/>
<feature type="region of interest" description="Disordered" evidence="4">
    <location>
        <begin position="22"/>
        <end position="51"/>
    </location>
</feature>
<dbReference type="Gene3D" id="2.10.109.10">
    <property type="entry name" value="Umud Fragment, subunit A"/>
    <property type="match status" value="1"/>
</dbReference>
<sequence>MLSHSDIWNALDRLARNLSTSPSGLARQAGLDPTTFNKSKRQSSSGKDRWPSTESLAKVLATIGMSFEDFARFADQAGAHGPSIPVIGLAQAGNQGFFDDAGFPVGAGWDDVRVPGLRDENVYCLQIAGDSMSPVLRAGDKILVAPNENIRKGDRVVVKTLEGEIMAKELQSQSQTHISLISLNREYEDRKLARSEIQWIARIVWVSQ</sequence>
<dbReference type="InterPro" id="IPR036286">
    <property type="entry name" value="LexA/Signal_pep-like_sf"/>
</dbReference>
<feature type="compositionally biased region" description="Polar residues" evidence="4">
    <location>
        <begin position="34"/>
        <end position="45"/>
    </location>
</feature>
<dbReference type="RefSeq" id="WP_121102835.1">
    <property type="nucleotide sequence ID" value="NZ_RBII01000002.1"/>
</dbReference>
<proteinExistence type="predicted"/>
<dbReference type="CDD" id="cd06529">
    <property type="entry name" value="S24_LexA-like"/>
    <property type="match status" value="1"/>
</dbReference>